<evidence type="ECO:0000256" key="1">
    <source>
        <dbReference type="SAM" id="Phobius"/>
    </source>
</evidence>
<feature type="transmembrane region" description="Helical" evidence="1">
    <location>
        <begin position="210"/>
        <end position="227"/>
    </location>
</feature>
<dbReference type="EMBL" id="JADEYR010000003">
    <property type="protein sequence ID" value="MBE9403494.1"/>
    <property type="molecule type" value="Genomic_DNA"/>
</dbReference>
<comment type="caution">
    <text evidence="2">The sequence shown here is derived from an EMBL/GenBank/DDBJ whole genome shotgun (WGS) entry which is preliminary data.</text>
</comment>
<dbReference type="RefSeq" id="WP_193865243.1">
    <property type="nucleotide sequence ID" value="NZ_JADEYR010000003.1"/>
</dbReference>
<feature type="transmembrane region" description="Helical" evidence="1">
    <location>
        <begin position="162"/>
        <end position="178"/>
    </location>
</feature>
<dbReference type="Proteomes" id="UP000644727">
    <property type="component" value="Unassembled WGS sequence"/>
</dbReference>
<proteinExistence type="predicted"/>
<feature type="transmembrane region" description="Helical" evidence="1">
    <location>
        <begin position="455"/>
        <end position="478"/>
    </location>
</feature>
<feature type="transmembrane region" description="Helical" evidence="1">
    <location>
        <begin position="357"/>
        <end position="379"/>
    </location>
</feature>
<reference evidence="2 3" key="1">
    <citation type="submission" date="2020-10" db="EMBL/GenBank/DDBJ databases">
        <title>Draft genome and description of Brachybacterium epidermidis sp nov.</title>
        <authorList>
            <person name="Boxberger M."/>
            <person name="La Scola B."/>
        </authorList>
    </citation>
    <scope>NUCLEOTIDE SEQUENCE [LARGE SCALE GENOMIC DNA]</scope>
    <source>
        <strain evidence="2 3">Marseille-Q2903</strain>
    </source>
</reference>
<keyword evidence="3" id="KW-1185">Reference proteome</keyword>
<keyword evidence="1" id="KW-0472">Membrane</keyword>
<feature type="transmembrane region" description="Helical" evidence="1">
    <location>
        <begin position="315"/>
        <end position="336"/>
    </location>
</feature>
<name>A0ABR9VZ88_9MICO</name>
<feature type="transmembrane region" description="Helical" evidence="1">
    <location>
        <begin position="417"/>
        <end position="435"/>
    </location>
</feature>
<feature type="transmembrane region" description="Helical" evidence="1">
    <location>
        <begin position="391"/>
        <end position="410"/>
    </location>
</feature>
<gene>
    <name evidence="2" type="ORF">IOE58_04590</name>
</gene>
<protein>
    <recommendedName>
        <fullName evidence="4">Glycosyltransferase RgtA/B/C/D-like domain-containing protein</fullName>
    </recommendedName>
</protein>
<feature type="transmembrane region" description="Helical" evidence="1">
    <location>
        <begin position="108"/>
        <end position="125"/>
    </location>
</feature>
<feature type="transmembrane region" description="Helical" evidence="1">
    <location>
        <begin position="137"/>
        <end position="156"/>
    </location>
</feature>
<evidence type="ECO:0000313" key="3">
    <source>
        <dbReference type="Proteomes" id="UP000644727"/>
    </source>
</evidence>
<feature type="transmembrane region" description="Helical" evidence="1">
    <location>
        <begin position="185"/>
        <end position="204"/>
    </location>
</feature>
<accession>A0ABR9VZ88</accession>
<keyword evidence="1" id="KW-1133">Transmembrane helix</keyword>
<keyword evidence="1" id="KW-0812">Transmembrane</keyword>
<sequence>MRRPSPLDFVVTSGIVIMVLAATTARSLLTPLFSSGDEMAHFDYAVQVWHGDLPVFEDGLQVELPWGVRPPVQWTSQHPPLFYVLLAPVVGPLYDSGSPYLAGMSGRMVNTVIAAVLCAAVMWAVRPLCGGRRWLPWIAGLTAASSPWVMGVGSAIYNDNMAALEITVVLGAALRLITLPREGTGVFATRSGMWWVLGIAAVAAASTRFALVPIVAVVFGTLVLRGLLAPGPLPRRSWLLRPVLIGIAMIAATGWFYLRNVRLTGTVAGGHPDWAKANTGRTSPPAPLEVAADPVYWSKLLGIFSPGNTPDGLTLWALLAAPALLGAVLATVLGAASRRGRSAPHGSRTPGAAERPVALAGVAMLAAVSGLLITMQFVYVSAAAGNLFPRYSLPILSVTCLLIAWGLGGLRRAAPLLVLAWSATAWWQIVVFLLGRPRTAARGQAELRPDLALPLVGFAVAAAVVTVAAVLIGVVMTSRPAPGGPGRRARRVAAPA</sequence>
<organism evidence="2 3">
    <name type="scientific">Brachybacterium epidermidis</name>
    <dbReference type="NCBI Taxonomy" id="2781983"/>
    <lineage>
        <taxon>Bacteria</taxon>
        <taxon>Bacillati</taxon>
        <taxon>Actinomycetota</taxon>
        <taxon>Actinomycetes</taxon>
        <taxon>Micrococcales</taxon>
        <taxon>Dermabacteraceae</taxon>
        <taxon>Brachybacterium</taxon>
    </lineage>
</organism>
<evidence type="ECO:0008006" key="4">
    <source>
        <dbReference type="Google" id="ProtNLM"/>
    </source>
</evidence>
<evidence type="ECO:0000313" key="2">
    <source>
        <dbReference type="EMBL" id="MBE9403494.1"/>
    </source>
</evidence>
<feature type="transmembrane region" description="Helical" evidence="1">
    <location>
        <begin position="239"/>
        <end position="258"/>
    </location>
</feature>
<feature type="transmembrane region" description="Helical" evidence="1">
    <location>
        <begin position="7"/>
        <end position="29"/>
    </location>
</feature>